<sequence length="68" mass="7580">MIKIGIVALDSLGLLAETEGEDWRGRSSGTVMGYIHLHVSDMLKTKEYLKRTEGSSTIYHLSRLTPTD</sequence>
<keyword evidence="2" id="KW-1185">Reference proteome</keyword>
<dbReference type="RefSeq" id="WP_049679771.1">
    <property type="nucleotide sequence ID" value="NZ_LFZW01000001.1"/>
</dbReference>
<proteinExistence type="predicted"/>
<reference evidence="2" key="1">
    <citation type="submission" date="2015-07" db="EMBL/GenBank/DDBJ databases">
        <title>Genome sequencing project for genomic taxonomy and phylogenomics of Bacillus-like bacteria.</title>
        <authorList>
            <person name="Liu B."/>
            <person name="Wang J."/>
            <person name="Zhu Y."/>
            <person name="Liu G."/>
            <person name="Chen Q."/>
            <person name="Chen Z."/>
            <person name="Lan J."/>
            <person name="Che J."/>
            <person name="Ge C."/>
            <person name="Shi H."/>
            <person name="Pan Z."/>
            <person name="Liu X."/>
        </authorList>
    </citation>
    <scope>NUCLEOTIDE SEQUENCE [LARGE SCALE GENOMIC DNA]</scope>
    <source>
        <strain evidence="2">FJAT-27997</strain>
    </source>
</reference>
<evidence type="ECO:0000313" key="2">
    <source>
        <dbReference type="Proteomes" id="UP000037146"/>
    </source>
</evidence>
<name>A0A0K9GQB2_9BACI</name>
<dbReference type="PATRIC" id="fig|1679170.3.peg.402"/>
<accession>A0A0K9GQB2</accession>
<organism evidence="1 2">
    <name type="scientific">Peribacillus loiseleuriae</name>
    <dbReference type="NCBI Taxonomy" id="1679170"/>
    <lineage>
        <taxon>Bacteria</taxon>
        <taxon>Bacillati</taxon>
        <taxon>Bacillota</taxon>
        <taxon>Bacilli</taxon>
        <taxon>Bacillales</taxon>
        <taxon>Bacillaceae</taxon>
        <taxon>Peribacillus</taxon>
    </lineage>
</organism>
<dbReference type="OrthoDB" id="9903932at2"/>
<protein>
    <submittedName>
        <fullName evidence="1">Uncharacterized protein</fullName>
    </submittedName>
</protein>
<comment type="caution">
    <text evidence="1">The sequence shown here is derived from an EMBL/GenBank/DDBJ whole genome shotgun (WGS) entry which is preliminary data.</text>
</comment>
<dbReference type="AlphaFoldDB" id="A0A0K9GQB2"/>
<gene>
    <name evidence="1" type="ORF">AC625_02065</name>
</gene>
<dbReference type="Proteomes" id="UP000037146">
    <property type="component" value="Unassembled WGS sequence"/>
</dbReference>
<dbReference type="EMBL" id="LFZW01000001">
    <property type="protein sequence ID" value="KMY48447.1"/>
    <property type="molecule type" value="Genomic_DNA"/>
</dbReference>
<evidence type="ECO:0000313" key="1">
    <source>
        <dbReference type="EMBL" id="KMY48447.1"/>
    </source>
</evidence>